<evidence type="ECO:0000256" key="1">
    <source>
        <dbReference type="SAM" id="MobiDB-lite"/>
    </source>
</evidence>
<dbReference type="PROSITE" id="PS50943">
    <property type="entry name" value="HTH_CROC1"/>
    <property type="match status" value="1"/>
</dbReference>
<dbReference type="Pfam" id="PF01381">
    <property type="entry name" value="HTH_3"/>
    <property type="match status" value="1"/>
</dbReference>
<dbReference type="InterPro" id="IPR010982">
    <property type="entry name" value="Lambda_DNA-bd_dom_sf"/>
</dbReference>
<sequence>MPERTDTVISVIMRLADFLKREGISGAEFARRIGVKHPTVSRYLDGQRIPRPEQMQRIHEVTNGEVGPADFYSTQPAAPPAMQPAAE</sequence>
<evidence type="ECO:0000259" key="2">
    <source>
        <dbReference type="PROSITE" id="PS50943"/>
    </source>
</evidence>
<dbReference type="EMBL" id="JBHRTR010000022">
    <property type="protein sequence ID" value="MFC3227362.1"/>
    <property type="molecule type" value="Genomic_DNA"/>
</dbReference>
<evidence type="ECO:0000313" key="3">
    <source>
        <dbReference type="EMBL" id="MFC3227362.1"/>
    </source>
</evidence>
<organism evidence="3 4">
    <name type="scientific">Marinibaculum pumilum</name>
    <dbReference type="NCBI Taxonomy" id="1766165"/>
    <lineage>
        <taxon>Bacteria</taxon>
        <taxon>Pseudomonadati</taxon>
        <taxon>Pseudomonadota</taxon>
        <taxon>Alphaproteobacteria</taxon>
        <taxon>Rhodospirillales</taxon>
        <taxon>Rhodospirillaceae</taxon>
        <taxon>Marinibaculum</taxon>
    </lineage>
</organism>
<evidence type="ECO:0000313" key="4">
    <source>
        <dbReference type="Proteomes" id="UP001595528"/>
    </source>
</evidence>
<dbReference type="Gene3D" id="1.10.260.40">
    <property type="entry name" value="lambda repressor-like DNA-binding domains"/>
    <property type="match status" value="1"/>
</dbReference>
<feature type="compositionally biased region" description="Pro residues" evidence="1">
    <location>
        <begin position="77"/>
        <end position="87"/>
    </location>
</feature>
<keyword evidence="4" id="KW-1185">Reference proteome</keyword>
<proteinExistence type="predicted"/>
<dbReference type="RefSeq" id="WP_379899528.1">
    <property type="nucleotide sequence ID" value="NZ_JBHRTR010000022.1"/>
</dbReference>
<dbReference type="Proteomes" id="UP001595528">
    <property type="component" value="Unassembled WGS sequence"/>
</dbReference>
<dbReference type="InterPro" id="IPR001387">
    <property type="entry name" value="Cro/C1-type_HTH"/>
</dbReference>
<gene>
    <name evidence="3" type="ORF">ACFOGJ_08985</name>
</gene>
<dbReference type="SUPFAM" id="SSF47413">
    <property type="entry name" value="lambda repressor-like DNA-binding domains"/>
    <property type="match status" value="1"/>
</dbReference>
<feature type="region of interest" description="Disordered" evidence="1">
    <location>
        <begin position="66"/>
        <end position="87"/>
    </location>
</feature>
<name>A0ABV7KYE1_9PROT</name>
<dbReference type="SMART" id="SM00530">
    <property type="entry name" value="HTH_XRE"/>
    <property type="match status" value="1"/>
</dbReference>
<protein>
    <submittedName>
        <fullName evidence="3">Helix-turn-helix domain-containing protein</fullName>
    </submittedName>
</protein>
<reference evidence="4" key="1">
    <citation type="journal article" date="2019" name="Int. J. Syst. Evol. Microbiol.">
        <title>The Global Catalogue of Microorganisms (GCM) 10K type strain sequencing project: providing services to taxonomists for standard genome sequencing and annotation.</title>
        <authorList>
            <consortium name="The Broad Institute Genomics Platform"/>
            <consortium name="The Broad Institute Genome Sequencing Center for Infectious Disease"/>
            <person name="Wu L."/>
            <person name="Ma J."/>
        </authorList>
    </citation>
    <scope>NUCLEOTIDE SEQUENCE [LARGE SCALE GENOMIC DNA]</scope>
    <source>
        <strain evidence="4">KCTC 42964</strain>
    </source>
</reference>
<dbReference type="CDD" id="cd00093">
    <property type="entry name" value="HTH_XRE"/>
    <property type="match status" value="1"/>
</dbReference>
<feature type="domain" description="HTH cro/C1-type" evidence="2">
    <location>
        <begin position="15"/>
        <end position="69"/>
    </location>
</feature>
<accession>A0ABV7KYE1</accession>
<comment type="caution">
    <text evidence="3">The sequence shown here is derived from an EMBL/GenBank/DDBJ whole genome shotgun (WGS) entry which is preliminary data.</text>
</comment>